<keyword evidence="3" id="KW-0813">Transport</keyword>
<evidence type="ECO:0000256" key="6">
    <source>
        <dbReference type="ARBA" id="ARBA00023065"/>
    </source>
</evidence>
<dbReference type="GO" id="GO:0046961">
    <property type="term" value="F:proton-transporting ATPase activity, rotational mechanism"/>
    <property type="evidence" value="ECO:0007669"/>
    <property type="project" value="InterPro"/>
</dbReference>
<evidence type="ECO:0000256" key="1">
    <source>
        <dbReference type="ARBA" id="ARBA00004141"/>
    </source>
</evidence>
<keyword evidence="11" id="KW-1185">Reference proteome</keyword>
<dbReference type="GO" id="GO:0016471">
    <property type="term" value="C:vacuolar proton-transporting V-type ATPase complex"/>
    <property type="evidence" value="ECO:0007669"/>
    <property type="project" value="TreeGrafter"/>
</dbReference>
<evidence type="ECO:0000256" key="8">
    <source>
        <dbReference type="SAM" id="Coils"/>
    </source>
</evidence>
<protein>
    <submittedName>
        <fullName evidence="10">Putative V-type sodium ATPase, I subunit</fullName>
        <ecNumber evidence="10">3.6.3.14</ecNumber>
    </submittedName>
</protein>
<proteinExistence type="inferred from homology"/>
<dbReference type="AlphaFoldDB" id="E0NP67"/>
<dbReference type="EMBL" id="AEEH01000053">
    <property type="protein sequence ID" value="EFM24535.1"/>
    <property type="molecule type" value="Genomic_DNA"/>
</dbReference>
<dbReference type="Proteomes" id="UP000003280">
    <property type="component" value="Unassembled WGS sequence"/>
</dbReference>
<comment type="subcellular location">
    <subcellularLocation>
        <location evidence="1">Membrane</location>
        <topology evidence="1">Multi-pass membrane protein</topology>
    </subcellularLocation>
</comment>
<evidence type="ECO:0000313" key="10">
    <source>
        <dbReference type="EMBL" id="EFM24535.1"/>
    </source>
</evidence>
<evidence type="ECO:0000313" key="11">
    <source>
        <dbReference type="Proteomes" id="UP000003280"/>
    </source>
</evidence>
<keyword evidence="8" id="KW-0175">Coiled coil</keyword>
<feature type="transmembrane region" description="Helical" evidence="9">
    <location>
        <begin position="558"/>
        <end position="579"/>
    </location>
</feature>
<keyword evidence="7 9" id="KW-0472">Membrane</keyword>
<feature type="coiled-coil region" evidence="8">
    <location>
        <begin position="226"/>
        <end position="253"/>
    </location>
</feature>
<accession>E0NP67</accession>
<name>E0NP67_9FIRM</name>
<feature type="transmembrane region" description="Helical" evidence="9">
    <location>
        <begin position="485"/>
        <end position="505"/>
    </location>
</feature>
<keyword evidence="5 9" id="KW-1133">Transmembrane helix</keyword>
<evidence type="ECO:0000256" key="7">
    <source>
        <dbReference type="ARBA" id="ARBA00023136"/>
    </source>
</evidence>
<dbReference type="GO" id="GO:0016787">
    <property type="term" value="F:hydrolase activity"/>
    <property type="evidence" value="ECO:0007669"/>
    <property type="project" value="UniProtKB-KW"/>
</dbReference>
<gene>
    <name evidence="10" type="primary">ntpI</name>
    <name evidence="10" type="ORF">HMPREF9225_1956</name>
</gene>
<dbReference type="EC" id="3.6.3.14" evidence="10"/>
<feature type="transmembrane region" description="Helical" evidence="9">
    <location>
        <begin position="444"/>
        <end position="465"/>
    </location>
</feature>
<evidence type="ECO:0000256" key="2">
    <source>
        <dbReference type="ARBA" id="ARBA00009904"/>
    </source>
</evidence>
<dbReference type="eggNOG" id="COG1269">
    <property type="taxonomic scope" value="Bacteria"/>
</dbReference>
<dbReference type="STRING" id="862517.HMPREF9225_1956"/>
<feature type="transmembrane region" description="Helical" evidence="9">
    <location>
        <begin position="586"/>
        <end position="610"/>
    </location>
</feature>
<sequence length="651" mass="74705">MAIVKMSKFHLFILSKDNNELLKALQRQNLVNFNDLEIKEEDQDFLKKVPIPQELVGLDETITNSKWAIDLLEKYEVKPSMMESLKEGQKTYTVSELKEEAREFPFREKFSELKALDDRKNKVLQEIENMKTRVNELSPWSDVELRIDELKKFKDVKIIPGNIPEKFLEDFRKDISEIEFADLKVYDLKDKMAYGIVIYYNEDKTEEEVTELIRLHAFSQTDIKTKGNVRDEISKLKEEIKVKEDELNEVENGVKAFAKDLEGFRVLHDYLRQKRIRLIAENNFVSTEKVNIIEGYVPTESISELEELLKNVTNGDYYWTYEEASVEDKNVPIKLKNNKVVQNFEMMTEMYSMPQYGEIDPTPLFAPFYFIFSGIMIGDAGYGLLVFIMTRLALKFLKLNEATKRMVSFISYISVSTMIWGLIFGSFFGDAVKLPALINPSEDYYLMIGMSLLLGGIHLFFALGIKAYMNIRDKKFLDAIYDVGFWYMAVIGAIVFIIAMALKLSPTVTNIGKWSLILGLIGIVLTGGRTEDSVGAKLGWGLYSAYGITSYIGDFVSYLRLMALALAGAFIAIAVNMIVRMLFSGGIIGIIAGIIIFVIFQLFNAFLSYLSAYVHTARLTYVEMFNKFYEGGGRPFKEMIAKSEYFNIREE</sequence>
<dbReference type="GO" id="GO:0051117">
    <property type="term" value="F:ATPase binding"/>
    <property type="evidence" value="ECO:0007669"/>
    <property type="project" value="TreeGrafter"/>
</dbReference>
<dbReference type="OrthoDB" id="9803814at2"/>
<comment type="similarity">
    <text evidence="2">Belongs to the V-ATPase 116 kDa subunit family.</text>
</comment>
<feature type="transmembrane region" description="Helical" evidence="9">
    <location>
        <begin position="368"/>
        <end position="394"/>
    </location>
</feature>
<dbReference type="PANTHER" id="PTHR11629">
    <property type="entry name" value="VACUOLAR PROTON ATPASES"/>
    <property type="match status" value="1"/>
</dbReference>
<evidence type="ECO:0000256" key="5">
    <source>
        <dbReference type="ARBA" id="ARBA00022989"/>
    </source>
</evidence>
<dbReference type="PANTHER" id="PTHR11629:SF63">
    <property type="entry name" value="V-TYPE PROTON ATPASE SUBUNIT A"/>
    <property type="match status" value="1"/>
</dbReference>
<feature type="transmembrane region" description="Helical" evidence="9">
    <location>
        <begin position="406"/>
        <end position="424"/>
    </location>
</feature>
<dbReference type="Pfam" id="PF01496">
    <property type="entry name" value="V_ATPase_I"/>
    <property type="match status" value="2"/>
</dbReference>
<dbReference type="RefSeq" id="WP_008902731.1">
    <property type="nucleotide sequence ID" value="NZ_GL397071.1"/>
</dbReference>
<reference evidence="10 11" key="1">
    <citation type="submission" date="2010-07" db="EMBL/GenBank/DDBJ databases">
        <authorList>
            <person name="Muzny D."/>
            <person name="Qin X."/>
            <person name="Deng J."/>
            <person name="Jiang H."/>
            <person name="Liu Y."/>
            <person name="Qu J."/>
            <person name="Song X.-Z."/>
            <person name="Zhang L."/>
            <person name="Thornton R."/>
            <person name="Coyle M."/>
            <person name="Francisco L."/>
            <person name="Jackson L."/>
            <person name="Javaid M."/>
            <person name="Korchina V."/>
            <person name="Kovar C."/>
            <person name="Mata R."/>
            <person name="Mathew T."/>
            <person name="Ngo R."/>
            <person name="Nguyen L."/>
            <person name="Nguyen N."/>
            <person name="Okwuonu G."/>
            <person name="Ongeri F."/>
            <person name="Pham C."/>
            <person name="Simmons D."/>
            <person name="Wilczek-Boney K."/>
            <person name="Hale W."/>
            <person name="Jakkamsetti A."/>
            <person name="Pham P."/>
            <person name="Ruth R."/>
            <person name="San Lucas F."/>
            <person name="Warren J."/>
            <person name="Zhang J."/>
            <person name="Zhao Z."/>
            <person name="Zhou C."/>
            <person name="Zhu D."/>
            <person name="Lee S."/>
            <person name="Bess C."/>
            <person name="Blankenburg K."/>
            <person name="Forbes L."/>
            <person name="Fu Q."/>
            <person name="Gubbala S."/>
            <person name="Hirani K."/>
            <person name="Jayaseelan J.C."/>
            <person name="Lara F."/>
            <person name="Munidasa M."/>
            <person name="Palculict T."/>
            <person name="Patil S."/>
            <person name="Pu L.-L."/>
            <person name="Saada N."/>
            <person name="Tang L."/>
            <person name="Weissenberger G."/>
            <person name="Zhu Y."/>
            <person name="Hemphill L."/>
            <person name="Shang Y."/>
            <person name="Youmans B."/>
            <person name="Ayvaz T."/>
            <person name="Ross M."/>
            <person name="Santibanez J."/>
            <person name="Aqrawi P."/>
            <person name="Gross S."/>
            <person name="Joshi V."/>
            <person name="Fowler G."/>
            <person name="Nazareth L."/>
            <person name="Reid J."/>
            <person name="Worley K."/>
            <person name="Petrosino J."/>
            <person name="Highlander S."/>
            <person name="Gibbs R."/>
        </authorList>
    </citation>
    <scope>NUCLEOTIDE SEQUENCE [LARGE SCALE GENOMIC DNA]</scope>
    <source>
        <strain evidence="10 11">ATCC BAA-1640</strain>
    </source>
</reference>
<evidence type="ECO:0000256" key="9">
    <source>
        <dbReference type="SAM" id="Phobius"/>
    </source>
</evidence>
<evidence type="ECO:0000256" key="4">
    <source>
        <dbReference type="ARBA" id="ARBA00022692"/>
    </source>
</evidence>
<keyword evidence="4 9" id="KW-0812">Transmembrane</keyword>
<dbReference type="GO" id="GO:0033179">
    <property type="term" value="C:proton-transporting V-type ATPase, V0 domain"/>
    <property type="evidence" value="ECO:0007669"/>
    <property type="project" value="InterPro"/>
</dbReference>
<keyword evidence="10" id="KW-0378">Hydrolase</keyword>
<dbReference type="GO" id="GO:0007035">
    <property type="term" value="P:vacuolar acidification"/>
    <property type="evidence" value="ECO:0007669"/>
    <property type="project" value="TreeGrafter"/>
</dbReference>
<keyword evidence="6" id="KW-0406">Ion transport</keyword>
<dbReference type="InterPro" id="IPR002490">
    <property type="entry name" value="V-ATPase_116kDa_su"/>
</dbReference>
<comment type="caution">
    <text evidence="10">The sequence shown here is derived from an EMBL/GenBank/DDBJ whole genome shotgun (WGS) entry which is preliminary data.</text>
</comment>
<organism evidence="10 11">
    <name type="scientific">Peptoniphilus duerdenii ATCC BAA-1640</name>
    <dbReference type="NCBI Taxonomy" id="862517"/>
    <lineage>
        <taxon>Bacteria</taxon>
        <taxon>Bacillati</taxon>
        <taxon>Bacillota</taxon>
        <taxon>Tissierellia</taxon>
        <taxon>Tissierellales</taxon>
        <taxon>Peptoniphilaceae</taxon>
        <taxon>Peptoniphilus</taxon>
    </lineage>
</organism>
<feature type="transmembrane region" description="Helical" evidence="9">
    <location>
        <begin position="511"/>
        <end position="527"/>
    </location>
</feature>
<dbReference type="HOGENOM" id="CLU_025558_1_0_9"/>
<evidence type="ECO:0000256" key="3">
    <source>
        <dbReference type="ARBA" id="ARBA00022448"/>
    </source>
</evidence>